<dbReference type="InterPro" id="IPR050903">
    <property type="entry name" value="Bact_Chemotaxis_MeTrfase"/>
</dbReference>
<dbReference type="SMART" id="SM00138">
    <property type="entry name" value="MeTrc"/>
    <property type="match status" value="1"/>
</dbReference>
<keyword evidence="8" id="KW-1185">Reference proteome</keyword>
<feature type="domain" description="CheR-type methyltransferase" evidence="6">
    <location>
        <begin position="1"/>
        <end position="273"/>
    </location>
</feature>
<evidence type="ECO:0000256" key="5">
    <source>
        <dbReference type="ARBA" id="ARBA00022691"/>
    </source>
</evidence>
<dbReference type="InterPro" id="IPR036804">
    <property type="entry name" value="CheR_N_sf"/>
</dbReference>
<keyword evidence="3 7" id="KW-0489">Methyltransferase</keyword>
<dbReference type="InterPro" id="IPR022642">
    <property type="entry name" value="CheR_C"/>
</dbReference>
<dbReference type="EMBL" id="JMIW01000003">
    <property type="protein sequence ID" value="KEO90203.1"/>
    <property type="molecule type" value="Genomic_DNA"/>
</dbReference>
<evidence type="ECO:0000256" key="4">
    <source>
        <dbReference type="ARBA" id="ARBA00022679"/>
    </source>
</evidence>
<dbReference type="PRINTS" id="PR00996">
    <property type="entry name" value="CHERMTFRASE"/>
</dbReference>
<comment type="caution">
    <text evidence="7">The sequence shown here is derived from an EMBL/GenBank/DDBJ whole genome shotgun (WGS) entry which is preliminary data.</text>
</comment>
<sequence>MEFSQASYKIISDLLAQRTGQQLTDSRKWRLESALSGVFRRHGIANIDQLVCLLGAASQPSQYNDLADEIVEALLNNETYFFRDKPTFDQIPLEVLPELKKRRQRERRLSIWCAGCSTGQEVHSLGMLFEEQKGLWAGWNIEILGTDISNKAIQVARKGLYTQFEIQRGLGVSAMLSYFDEAAGGWQMRENARRHSRFEEHNILTQSPGRGRFDLILCRNVLLYFGSEKRALAFQRLSNALANDGFLMLGAGETVSPHTDAFIPSGKRASIFELRSSIQGAEPTAQFA</sequence>
<dbReference type="eggNOG" id="COG1352">
    <property type="taxonomic scope" value="Bacteria"/>
</dbReference>
<dbReference type="RefSeq" id="WP_034959664.1">
    <property type="nucleotide sequence ID" value="NZ_JMIW01000003.1"/>
</dbReference>
<dbReference type="PANTHER" id="PTHR24422">
    <property type="entry name" value="CHEMOTAXIS PROTEIN METHYLTRANSFERASE"/>
    <property type="match status" value="1"/>
</dbReference>
<gene>
    <name evidence="7" type="ORF">EH31_08930</name>
</gene>
<accession>A0A074MEB3</accession>
<evidence type="ECO:0000256" key="3">
    <source>
        <dbReference type="ARBA" id="ARBA00022603"/>
    </source>
</evidence>
<dbReference type="Pfam" id="PF01739">
    <property type="entry name" value="CheR"/>
    <property type="match status" value="1"/>
</dbReference>
<dbReference type="InterPro" id="IPR029063">
    <property type="entry name" value="SAM-dependent_MTases_sf"/>
</dbReference>
<evidence type="ECO:0000259" key="6">
    <source>
        <dbReference type="PROSITE" id="PS50123"/>
    </source>
</evidence>
<protein>
    <recommendedName>
        <fullName evidence="2">protein-glutamate O-methyltransferase</fullName>
        <ecNumber evidence="2">2.1.1.80</ecNumber>
    </recommendedName>
</protein>
<organism evidence="7 8">
    <name type="scientific">Erythrobacter longus</name>
    <dbReference type="NCBI Taxonomy" id="1044"/>
    <lineage>
        <taxon>Bacteria</taxon>
        <taxon>Pseudomonadati</taxon>
        <taxon>Pseudomonadota</taxon>
        <taxon>Alphaproteobacteria</taxon>
        <taxon>Sphingomonadales</taxon>
        <taxon>Erythrobacteraceae</taxon>
        <taxon>Erythrobacter/Porphyrobacter group</taxon>
        <taxon>Erythrobacter</taxon>
    </lineage>
</organism>
<dbReference type="AlphaFoldDB" id="A0A074MEB3"/>
<name>A0A074MEB3_ERYLO</name>
<keyword evidence="5" id="KW-0949">S-adenosyl-L-methionine</keyword>
<dbReference type="Gene3D" id="3.40.50.150">
    <property type="entry name" value="Vaccinia Virus protein VP39"/>
    <property type="match status" value="1"/>
</dbReference>
<evidence type="ECO:0000256" key="2">
    <source>
        <dbReference type="ARBA" id="ARBA00012534"/>
    </source>
</evidence>
<dbReference type="Gene3D" id="1.10.155.10">
    <property type="entry name" value="Chemotaxis receptor methyltransferase CheR, N-terminal domain"/>
    <property type="match status" value="1"/>
</dbReference>
<dbReference type="STRING" id="1044.EH31_08930"/>
<comment type="catalytic activity">
    <reaction evidence="1">
        <text>L-glutamyl-[protein] + S-adenosyl-L-methionine = [protein]-L-glutamate 5-O-methyl ester + S-adenosyl-L-homocysteine</text>
        <dbReference type="Rhea" id="RHEA:24452"/>
        <dbReference type="Rhea" id="RHEA-COMP:10208"/>
        <dbReference type="Rhea" id="RHEA-COMP:10311"/>
        <dbReference type="ChEBI" id="CHEBI:29973"/>
        <dbReference type="ChEBI" id="CHEBI:57856"/>
        <dbReference type="ChEBI" id="CHEBI:59789"/>
        <dbReference type="ChEBI" id="CHEBI:82795"/>
        <dbReference type="EC" id="2.1.1.80"/>
    </reaction>
</comment>
<dbReference type="SUPFAM" id="SSF47757">
    <property type="entry name" value="Chemotaxis receptor methyltransferase CheR, N-terminal domain"/>
    <property type="match status" value="1"/>
</dbReference>
<dbReference type="OrthoDB" id="9816309at2"/>
<reference evidence="7 8" key="1">
    <citation type="submission" date="2014-04" db="EMBL/GenBank/DDBJ databases">
        <title>A comprehensive comparison of genomes of Erythrobacter spp. strains.</title>
        <authorList>
            <person name="Zheng Q."/>
        </authorList>
    </citation>
    <scope>NUCLEOTIDE SEQUENCE [LARGE SCALE GENOMIC DNA]</scope>
    <source>
        <strain evidence="7 8">DSM 6997</strain>
    </source>
</reference>
<evidence type="ECO:0000313" key="8">
    <source>
        <dbReference type="Proteomes" id="UP000027647"/>
    </source>
</evidence>
<evidence type="ECO:0000256" key="1">
    <source>
        <dbReference type="ARBA" id="ARBA00001541"/>
    </source>
</evidence>
<dbReference type="SUPFAM" id="SSF53335">
    <property type="entry name" value="S-adenosyl-L-methionine-dependent methyltransferases"/>
    <property type="match status" value="1"/>
</dbReference>
<dbReference type="GO" id="GO:0032259">
    <property type="term" value="P:methylation"/>
    <property type="evidence" value="ECO:0007669"/>
    <property type="project" value="UniProtKB-KW"/>
</dbReference>
<evidence type="ECO:0000313" key="7">
    <source>
        <dbReference type="EMBL" id="KEO90203.1"/>
    </source>
</evidence>
<dbReference type="Proteomes" id="UP000027647">
    <property type="component" value="Unassembled WGS sequence"/>
</dbReference>
<keyword evidence="4 7" id="KW-0808">Transferase</keyword>
<dbReference type="EC" id="2.1.1.80" evidence="2"/>
<dbReference type="PROSITE" id="PS50123">
    <property type="entry name" value="CHER"/>
    <property type="match status" value="1"/>
</dbReference>
<dbReference type="PANTHER" id="PTHR24422:SF21">
    <property type="entry name" value="CHEMOTAXIS PROTEIN METHYLTRANSFERASE 1"/>
    <property type="match status" value="1"/>
</dbReference>
<proteinExistence type="predicted"/>
<dbReference type="GO" id="GO:0008983">
    <property type="term" value="F:protein-glutamate O-methyltransferase activity"/>
    <property type="evidence" value="ECO:0007669"/>
    <property type="project" value="UniProtKB-EC"/>
</dbReference>
<dbReference type="InterPro" id="IPR000780">
    <property type="entry name" value="CheR_MeTrfase"/>
</dbReference>